<evidence type="ECO:0000313" key="3">
    <source>
        <dbReference type="Proteomes" id="UP000002058"/>
    </source>
</evidence>
<dbReference type="OMA" id="MHYAYED"/>
<dbReference type="InterPro" id="IPR026893">
    <property type="entry name" value="Tyr/Ser_Pase_IphP-type"/>
</dbReference>
<dbReference type="InParanoid" id="C4JST8"/>
<dbReference type="InterPro" id="IPR016130">
    <property type="entry name" value="Tyr_Pase_AS"/>
</dbReference>
<evidence type="ECO:0000259" key="1">
    <source>
        <dbReference type="PROSITE" id="PS50056"/>
    </source>
</evidence>
<dbReference type="OrthoDB" id="449382at2759"/>
<proteinExistence type="predicted"/>
<dbReference type="AlphaFoldDB" id="C4JST8"/>
<dbReference type="PANTHER" id="PTHR31126">
    <property type="entry name" value="TYROSINE-PROTEIN PHOSPHATASE"/>
    <property type="match status" value="1"/>
</dbReference>
<dbReference type="VEuPathDB" id="FungiDB:UREG_05527"/>
<dbReference type="InterPro" id="IPR000387">
    <property type="entry name" value="Tyr_Pase_dom"/>
</dbReference>
<dbReference type="PROSITE" id="PS50056">
    <property type="entry name" value="TYR_PHOSPHATASE_2"/>
    <property type="match status" value="1"/>
</dbReference>
<keyword evidence="3" id="KW-1185">Reference proteome</keyword>
<dbReference type="Pfam" id="PF13350">
    <property type="entry name" value="Y_phosphatase3"/>
    <property type="match status" value="1"/>
</dbReference>
<dbReference type="KEGG" id="ure:UREG_05527"/>
<accession>C4JST8</accession>
<dbReference type="GeneID" id="8443434"/>
<dbReference type="eggNOG" id="ENOG502SB6D">
    <property type="taxonomic scope" value="Eukaryota"/>
</dbReference>
<dbReference type="HOGENOM" id="CLU_057546_1_3_1"/>
<organism evidence="2 3">
    <name type="scientific">Uncinocarpus reesii (strain UAMH 1704)</name>
    <dbReference type="NCBI Taxonomy" id="336963"/>
    <lineage>
        <taxon>Eukaryota</taxon>
        <taxon>Fungi</taxon>
        <taxon>Dikarya</taxon>
        <taxon>Ascomycota</taxon>
        <taxon>Pezizomycotina</taxon>
        <taxon>Eurotiomycetes</taxon>
        <taxon>Eurotiomycetidae</taxon>
        <taxon>Onygenales</taxon>
        <taxon>Onygenaceae</taxon>
        <taxon>Uncinocarpus</taxon>
    </lineage>
</organism>
<feature type="domain" description="Tyrosine specific protein phosphatases" evidence="1">
    <location>
        <begin position="153"/>
        <end position="186"/>
    </location>
</feature>
<dbReference type="Gene3D" id="3.90.190.10">
    <property type="entry name" value="Protein tyrosine phosphatase superfamily"/>
    <property type="match status" value="1"/>
</dbReference>
<dbReference type="PANTHER" id="PTHR31126:SF1">
    <property type="entry name" value="TYROSINE SPECIFIC PROTEIN PHOSPHATASES DOMAIN-CONTAINING PROTEIN"/>
    <property type="match status" value="1"/>
</dbReference>
<protein>
    <recommendedName>
        <fullName evidence="1">Tyrosine specific protein phosphatases domain-containing protein</fullName>
    </recommendedName>
</protein>
<dbReference type="Proteomes" id="UP000002058">
    <property type="component" value="Unassembled WGS sequence"/>
</dbReference>
<dbReference type="STRING" id="336963.C4JST8"/>
<dbReference type="EMBL" id="CH476617">
    <property type="protein sequence ID" value="EEP80685.1"/>
    <property type="molecule type" value="Genomic_DNA"/>
</dbReference>
<dbReference type="SUPFAM" id="SSF52799">
    <property type="entry name" value="(Phosphotyrosine protein) phosphatases II"/>
    <property type="match status" value="1"/>
</dbReference>
<reference evidence="3" key="1">
    <citation type="journal article" date="2009" name="Genome Res.">
        <title>Comparative genomic analyses of the human fungal pathogens Coccidioides and their relatives.</title>
        <authorList>
            <person name="Sharpton T.J."/>
            <person name="Stajich J.E."/>
            <person name="Rounsley S.D."/>
            <person name="Gardner M.J."/>
            <person name="Wortman J.R."/>
            <person name="Jordar V.S."/>
            <person name="Maiti R."/>
            <person name="Kodira C.D."/>
            <person name="Neafsey D.E."/>
            <person name="Zeng Q."/>
            <person name="Hung C.-Y."/>
            <person name="McMahan C."/>
            <person name="Muszewska A."/>
            <person name="Grynberg M."/>
            <person name="Mandel M.A."/>
            <person name="Kellner E.M."/>
            <person name="Barker B.M."/>
            <person name="Galgiani J.N."/>
            <person name="Orbach M.J."/>
            <person name="Kirkland T.N."/>
            <person name="Cole G.T."/>
            <person name="Henn M.R."/>
            <person name="Birren B.W."/>
            <person name="Taylor J.W."/>
        </authorList>
    </citation>
    <scope>NUCLEOTIDE SEQUENCE [LARGE SCALE GENOMIC DNA]</scope>
    <source>
        <strain evidence="3">UAMH 1704</strain>
    </source>
</reference>
<dbReference type="GO" id="GO:0004721">
    <property type="term" value="F:phosphoprotein phosphatase activity"/>
    <property type="evidence" value="ECO:0007669"/>
    <property type="project" value="InterPro"/>
</dbReference>
<evidence type="ECO:0000313" key="2">
    <source>
        <dbReference type="EMBL" id="EEP80685.1"/>
    </source>
</evidence>
<name>C4JST8_UNCRE</name>
<dbReference type="InterPro" id="IPR029021">
    <property type="entry name" value="Prot-tyrosine_phosphatase-like"/>
</dbReference>
<dbReference type="PROSITE" id="PS00383">
    <property type="entry name" value="TYR_PHOSPHATASE_1"/>
    <property type="match status" value="1"/>
</dbReference>
<gene>
    <name evidence="2" type="ORF">UREG_05527</name>
</gene>
<sequence>MATLAQNTDLETLVKTDVLTAIAPNLIQPFIASRPFIFVPGTFNLRDIGQPTCTPPVRSNFLYRSGMLSSITDAGVTKLVLELGVKKIFDLRSAKECEAFPAPYIADVEIRWLPPAQEPRPVVYSEFGAEDGGLKAMVEFYKDILVTHVPVYKEVFEHIRDERDNPIVFHCAGGKDRTGVLTALILGIAGCSPDVIAREYVLTRIGVEPARSVIMGEILTSDIASDPVKRRGFAGLCSVNYETMIQFLEHLEGCYENGAEGYVKSVLGFSDDDVAKIRENLTA</sequence>
<dbReference type="RefSeq" id="XP_002584838.1">
    <property type="nucleotide sequence ID" value="XM_002584792.1"/>
</dbReference>